<evidence type="ECO:0000256" key="1">
    <source>
        <dbReference type="SAM" id="MobiDB-lite"/>
    </source>
</evidence>
<organism evidence="2 3">
    <name type="scientific">Rhododendron simsii</name>
    <name type="common">Sims's rhododendron</name>
    <dbReference type="NCBI Taxonomy" id="118357"/>
    <lineage>
        <taxon>Eukaryota</taxon>
        <taxon>Viridiplantae</taxon>
        <taxon>Streptophyta</taxon>
        <taxon>Embryophyta</taxon>
        <taxon>Tracheophyta</taxon>
        <taxon>Spermatophyta</taxon>
        <taxon>Magnoliopsida</taxon>
        <taxon>eudicotyledons</taxon>
        <taxon>Gunneridae</taxon>
        <taxon>Pentapetalae</taxon>
        <taxon>asterids</taxon>
        <taxon>Ericales</taxon>
        <taxon>Ericaceae</taxon>
        <taxon>Ericoideae</taxon>
        <taxon>Rhodoreae</taxon>
        <taxon>Rhododendron</taxon>
    </lineage>
</organism>
<feature type="compositionally biased region" description="Basic and acidic residues" evidence="1">
    <location>
        <begin position="22"/>
        <end position="37"/>
    </location>
</feature>
<comment type="caution">
    <text evidence="2">The sequence shown here is derived from an EMBL/GenBank/DDBJ whole genome shotgun (WGS) entry which is preliminary data.</text>
</comment>
<name>A0A834HDF2_RHOSS</name>
<sequence>MRNPTVHSSSDNVVEDGSAYRGKREQNSKKDQERKFDAQITSVSLREVSSQHSYSGGSHPVFHPVSRHLHRYSYRRKQLHPIVIYEIYMFLWAKMSQTFR</sequence>
<evidence type="ECO:0000313" key="3">
    <source>
        <dbReference type="Proteomes" id="UP000626092"/>
    </source>
</evidence>
<feature type="compositionally biased region" description="Polar residues" evidence="1">
    <location>
        <begin position="1"/>
        <end position="12"/>
    </location>
</feature>
<reference evidence="2" key="1">
    <citation type="submission" date="2019-11" db="EMBL/GenBank/DDBJ databases">
        <authorList>
            <person name="Liu Y."/>
            <person name="Hou J."/>
            <person name="Li T.-Q."/>
            <person name="Guan C.-H."/>
            <person name="Wu X."/>
            <person name="Wu H.-Z."/>
            <person name="Ling F."/>
            <person name="Zhang R."/>
            <person name="Shi X.-G."/>
            <person name="Ren J.-P."/>
            <person name="Chen E.-F."/>
            <person name="Sun J.-M."/>
        </authorList>
    </citation>
    <scope>NUCLEOTIDE SEQUENCE</scope>
    <source>
        <strain evidence="2">Adult_tree_wgs_1</strain>
        <tissue evidence="2">Leaves</tissue>
    </source>
</reference>
<accession>A0A834HDF2</accession>
<gene>
    <name evidence="2" type="ORF">RHSIM_Rhsim02G0141900</name>
</gene>
<dbReference type="Proteomes" id="UP000626092">
    <property type="component" value="Unassembled WGS sequence"/>
</dbReference>
<proteinExistence type="predicted"/>
<protein>
    <submittedName>
        <fullName evidence="2">Uncharacterized protein</fullName>
    </submittedName>
</protein>
<dbReference type="AlphaFoldDB" id="A0A834HDF2"/>
<dbReference type="OrthoDB" id="10608402at2759"/>
<evidence type="ECO:0000313" key="2">
    <source>
        <dbReference type="EMBL" id="KAF7151112.1"/>
    </source>
</evidence>
<feature type="region of interest" description="Disordered" evidence="1">
    <location>
        <begin position="1"/>
        <end position="41"/>
    </location>
</feature>
<dbReference type="EMBL" id="WJXA01000002">
    <property type="protein sequence ID" value="KAF7151112.1"/>
    <property type="molecule type" value="Genomic_DNA"/>
</dbReference>
<keyword evidence="3" id="KW-1185">Reference proteome</keyword>